<evidence type="ECO:0000313" key="2">
    <source>
        <dbReference type="EMBL" id="KAJ7335724.1"/>
    </source>
</evidence>
<keyword evidence="3" id="KW-1185">Reference proteome</keyword>
<sequence>MWWLLRGKGLSRLFELIDALVVITFTEETFIQQLTDVNWQLKLGYLSSIFEKLNETPTSLQGKGRAQLEKIKALRRILTFFKVCAESRDISNYPWLQEFVKTNEINLQTNFLKIVIAHLQGLERSIVNYFPGIDSDNIYSWMMNPSSYDLKHKPTGMTNEIFQNLLEINEESSLKQKYCEGNEEEFWMQ</sequence>
<organism evidence="2 3">
    <name type="scientific">Phrynocephalus forsythii</name>
    <dbReference type="NCBI Taxonomy" id="171643"/>
    <lineage>
        <taxon>Eukaryota</taxon>
        <taxon>Metazoa</taxon>
        <taxon>Chordata</taxon>
        <taxon>Craniata</taxon>
        <taxon>Vertebrata</taxon>
        <taxon>Euteleostomi</taxon>
        <taxon>Lepidosauria</taxon>
        <taxon>Squamata</taxon>
        <taxon>Bifurcata</taxon>
        <taxon>Unidentata</taxon>
        <taxon>Episquamata</taxon>
        <taxon>Toxicofera</taxon>
        <taxon>Iguania</taxon>
        <taxon>Acrodonta</taxon>
        <taxon>Agamidae</taxon>
        <taxon>Agaminae</taxon>
        <taxon>Phrynocephalus</taxon>
    </lineage>
</organism>
<keyword evidence="1" id="KW-0732">Signal</keyword>
<evidence type="ECO:0000256" key="1">
    <source>
        <dbReference type="SAM" id="SignalP"/>
    </source>
</evidence>
<name>A0A9Q0Y2A8_9SAUR</name>
<dbReference type="AlphaFoldDB" id="A0A9Q0Y2A8"/>
<feature type="non-terminal residue" evidence="2">
    <location>
        <position position="189"/>
    </location>
</feature>
<proteinExistence type="predicted"/>
<dbReference type="PANTHER" id="PTHR45913:SF19">
    <property type="entry name" value="LOW QUALITY PROTEIN: ZINC FINGER BED DOMAIN-CONTAINING PROTEIN 5-LIKE"/>
    <property type="match status" value="1"/>
</dbReference>
<comment type="caution">
    <text evidence="2">The sequence shown here is derived from an EMBL/GenBank/DDBJ whole genome shotgun (WGS) entry which is preliminary data.</text>
</comment>
<reference evidence="2" key="1">
    <citation type="journal article" date="2023" name="DNA Res.">
        <title>Chromosome-level genome assembly of Phrynocephalus forsythii using third-generation DNA sequencing and Hi-C analysis.</title>
        <authorList>
            <person name="Qi Y."/>
            <person name="Zhao W."/>
            <person name="Zhao Y."/>
            <person name="Niu C."/>
            <person name="Cao S."/>
            <person name="Zhang Y."/>
        </authorList>
    </citation>
    <scope>NUCLEOTIDE SEQUENCE</scope>
    <source>
        <tissue evidence="2">Muscle</tissue>
    </source>
</reference>
<dbReference type="EMBL" id="JAPFRF010000004">
    <property type="protein sequence ID" value="KAJ7335724.1"/>
    <property type="molecule type" value="Genomic_DNA"/>
</dbReference>
<accession>A0A9Q0Y2A8</accession>
<dbReference type="Proteomes" id="UP001142489">
    <property type="component" value="Unassembled WGS sequence"/>
</dbReference>
<protein>
    <submittedName>
        <fullName evidence="2">Uncharacterized protein</fullName>
    </submittedName>
</protein>
<dbReference type="OrthoDB" id="1101576at2759"/>
<gene>
    <name evidence="2" type="ORF">JRQ81_013665</name>
</gene>
<dbReference type="PANTHER" id="PTHR45913">
    <property type="entry name" value="EPM2A-INTERACTING PROTEIN 1"/>
    <property type="match status" value="1"/>
</dbReference>
<evidence type="ECO:0000313" key="3">
    <source>
        <dbReference type="Proteomes" id="UP001142489"/>
    </source>
</evidence>
<feature type="signal peptide" evidence="1">
    <location>
        <begin position="1"/>
        <end position="19"/>
    </location>
</feature>
<feature type="chain" id="PRO_5040246129" evidence="1">
    <location>
        <begin position="20"/>
        <end position="189"/>
    </location>
</feature>